<name>A0A5C6UBK4_9SPHN</name>
<evidence type="ECO:0000313" key="3">
    <source>
        <dbReference type="Proteomes" id="UP000321129"/>
    </source>
</evidence>
<feature type="signal peptide" evidence="1">
    <location>
        <begin position="1"/>
        <end position="27"/>
    </location>
</feature>
<dbReference type="Gene3D" id="1.25.40.10">
    <property type="entry name" value="Tetratricopeptide repeat domain"/>
    <property type="match status" value="1"/>
</dbReference>
<reference evidence="2 3" key="1">
    <citation type="submission" date="2019-08" db="EMBL/GenBank/DDBJ databases">
        <title>Sphingorhabdus soil sp. nov., isolated from arctic soil.</title>
        <authorList>
            <person name="Liu Y."/>
        </authorList>
    </citation>
    <scope>NUCLEOTIDE SEQUENCE [LARGE SCALE GENOMIC DNA]</scope>
    <source>
        <strain evidence="2 3">D-2Q-5-6</strain>
    </source>
</reference>
<keyword evidence="1" id="KW-0732">Signal</keyword>
<dbReference type="AlphaFoldDB" id="A0A5C6UBK4"/>
<dbReference type="SUPFAM" id="SSF48452">
    <property type="entry name" value="TPR-like"/>
    <property type="match status" value="1"/>
</dbReference>
<dbReference type="Proteomes" id="UP000321129">
    <property type="component" value="Unassembled WGS sequence"/>
</dbReference>
<feature type="chain" id="PRO_5022846334" evidence="1">
    <location>
        <begin position="28"/>
        <end position="425"/>
    </location>
</feature>
<sequence length="425" mass="44770">MRRISGRLLACTMMVGSLALVATPAMAKDKKSNEVKAPEISTAFRAAGEPVEKAIAAKDFATANAGIGALEAAAVTPYEKYVAAHFRLQIAASLGDTAQQFKAVETILSTGQADPAELPAMYFYAGNFAFADGKYELATERLTKALELGYTKNNAQLMLAESYLKTNRLDEAFAIARKAIATARAAGEQVPVDWFNRPASAAQKAGRSADFIDFLALRNQSYPTPENWRNSTILYLQAFKPEKGTTLDALRLLDATGAMQTRQEFYEWATVAADSGLPGESVKAYEAGLKAGAIAKSDAEFAKLSKDQASEIAKDKGELGEAERAAAASATGKIASATGDAWLGYGDYAKAVAMYRLALQKGGVDLEATNTRLGIALAQSGDDVGAQQAFAAVTGPRASLARLWSAYVAQKLAASAAATATTPAS</sequence>
<dbReference type="RefSeq" id="WP_147123152.1">
    <property type="nucleotide sequence ID" value="NZ_VOPY01000002.1"/>
</dbReference>
<protein>
    <submittedName>
        <fullName evidence="2">Uncharacterized protein</fullName>
    </submittedName>
</protein>
<accession>A0A5C6UBK4</accession>
<dbReference type="OrthoDB" id="7325958at2"/>
<gene>
    <name evidence="2" type="ORF">FSZ31_09785</name>
</gene>
<comment type="caution">
    <text evidence="2">The sequence shown here is derived from an EMBL/GenBank/DDBJ whole genome shotgun (WGS) entry which is preliminary data.</text>
</comment>
<organism evidence="2 3">
    <name type="scientific">Flavisphingopyxis soli</name>
    <dbReference type="NCBI Taxonomy" id="2601267"/>
    <lineage>
        <taxon>Bacteria</taxon>
        <taxon>Pseudomonadati</taxon>
        <taxon>Pseudomonadota</taxon>
        <taxon>Alphaproteobacteria</taxon>
        <taxon>Sphingomonadales</taxon>
        <taxon>Sphingopyxidaceae</taxon>
        <taxon>Flavisphingopyxis</taxon>
    </lineage>
</organism>
<evidence type="ECO:0000313" key="2">
    <source>
        <dbReference type="EMBL" id="TXC69198.1"/>
    </source>
</evidence>
<keyword evidence="3" id="KW-1185">Reference proteome</keyword>
<dbReference type="EMBL" id="VOPY01000002">
    <property type="protein sequence ID" value="TXC69198.1"/>
    <property type="molecule type" value="Genomic_DNA"/>
</dbReference>
<proteinExistence type="predicted"/>
<dbReference type="InterPro" id="IPR011990">
    <property type="entry name" value="TPR-like_helical_dom_sf"/>
</dbReference>
<evidence type="ECO:0000256" key="1">
    <source>
        <dbReference type="SAM" id="SignalP"/>
    </source>
</evidence>